<comment type="subcellular location">
    <subcellularLocation>
        <location evidence="1">Endomembrane system</location>
        <topology evidence="1">Multi-pass membrane protein</topology>
    </subcellularLocation>
</comment>
<feature type="domain" description="DUF202" evidence="6">
    <location>
        <begin position="44"/>
        <end position="104"/>
    </location>
</feature>
<evidence type="ECO:0000313" key="8">
    <source>
        <dbReference type="Proteomes" id="UP001142648"/>
    </source>
</evidence>
<evidence type="ECO:0000256" key="5">
    <source>
        <dbReference type="SAM" id="Phobius"/>
    </source>
</evidence>
<feature type="transmembrane region" description="Helical" evidence="5">
    <location>
        <begin position="81"/>
        <end position="103"/>
    </location>
</feature>
<dbReference type="GO" id="GO:0012505">
    <property type="term" value="C:endomembrane system"/>
    <property type="evidence" value="ECO:0007669"/>
    <property type="project" value="UniProtKB-SubCell"/>
</dbReference>
<dbReference type="Proteomes" id="UP001142648">
    <property type="component" value="Unassembled WGS sequence"/>
</dbReference>
<comment type="caution">
    <text evidence="7">The sequence shown here is derived from an EMBL/GenBank/DDBJ whole genome shotgun (WGS) entry which is preliminary data.</text>
</comment>
<keyword evidence="8" id="KW-1185">Reference proteome</keyword>
<dbReference type="EMBL" id="JAOAMV010000002">
    <property type="protein sequence ID" value="MCT2558210.1"/>
    <property type="molecule type" value="Genomic_DNA"/>
</dbReference>
<dbReference type="AlphaFoldDB" id="A0A9X3A8V7"/>
<evidence type="ECO:0000256" key="2">
    <source>
        <dbReference type="ARBA" id="ARBA00022692"/>
    </source>
</evidence>
<keyword evidence="4 5" id="KW-0472">Membrane</keyword>
<accession>A0A9X3A8V7</accession>
<feature type="transmembrane region" description="Helical" evidence="5">
    <location>
        <begin position="123"/>
        <end position="145"/>
    </location>
</feature>
<evidence type="ECO:0000259" key="6">
    <source>
        <dbReference type="Pfam" id="PF02656"/>
    </source>
</evidence>
<dbReference type="InterPro" id="IPR003807">
    <property type="entry name" value="DUF202"/>
</dbReference>
<proteinExistence type="predicted"/>
<reference evidence="7" key="1">
    <citation type="submission" date="2022-09" db="EMBL/GenBank/DDBJ databases">
        <title>The genome sequence of Tsuneonella sp. YG55.</title>
        <authorList>
            <person name="Liu Y."/>
        </authorList>
    </citation>
    <scope>NUCLEOTIDE SEQUENCE</scope>
    <source>
        <strain evidence="7">YG55</strain>
    </source>
</reference>
<keyword evidence="2 5" id="KW-0812">Transmembrane</keyword>
<protein>
    <submittedName>
        <fullName evidence="7">DUF202 domain-containing protein</fullName>
    </submittedName>
</protein>
<organism evidence="7 8">
    <name type="scientific">Tsuneonella litorea</name>
    <dbReference type="NCBI Taxonomy" id="2976475"/>
    <lineage>
        <taxon>Bacteria</taxon>
        <taxon>Pseudomonadati</taxon>
        <taxon>Pseudomonadota</taxon>
        <taxon>Alphaproteobacteria</taxon>
        <taxon>Sphingomonadales</taxon>
        <taxon>Erythrobacteraceae</taxon>
        <taxon>Tsuneonella</taxon>
    </lineage>
</organism>
<dbReference type="Pfam" id="PF02656">
    <property type="entry name" value="DUF202"/>
    <property type="match status" value="1"/>
</dbReference>
<gene>
    <name evidence="7" type="ORF">N0B51_04380</name>
</gene>
<evidence type="ECO:0000313" key="7">
    <source>
        <dbReference type="EMBL" id="MCT2558210.1"/>
    </source>
</evidence>
<evidence type="ECO:0000256" key="1">
    <source>
        <dbReference type="ARBA" id="ARBA00004127"/>
    </source>
</evidence>
<evidence type="ECO:0000256" key="4">
    <source>
        <dbReference type="ARBA" id="ARBA00023136"/>
    </source>
</evidence>
<name>A0A9X3A8V7_9SPHN</name>
<evidence type="ECO:0000256" key="3">
    <source>
        <dbReference type="ARBA" id="ARBA00022989"/>
    </source>
</evidence>
<sequence length="146" mass="15445">MATIGEHETAVAQDELADSAQTLVDSAANQEDSADRRTRLSADRTMLAAERTYAAWMRTGLASLAAGVGARKLLAGLVPDWLGLSTALVLIVFAEFCFGAGIWREIAGKSLRPDPDTDRLPTWLPVLFNAFMLVVGAAVLVGVAAS</sequence>
<keyword evidence="3 5" id="KW-1133">Transmembrane helix</keyword>
<dbReference type="RefSeq" id="WP_259961015.1">
    <property type="nucleotide sequence ID" value="NZ_JAOAMV010000002.1"/>
</dbReference>